<keyword evidence="2" id="KW-0732">Signal</keyword>
<organism>
    <name type="scientific">Branchiostoma floridae</name>
    <name type="common">Florida lancelet</name>
    <name type="synonym">Amphioxus</name>
    <dbReference type="NCBI Taxonomy" id="7739"/>
    <lineage>
        <taxon>Eukaryota</taxon>
        <taxon>Metazoa</taxon>
        <taxon>Chordata</taxon>
        <taxon>Cephalochordata</taxon>
        <taxon>Leptocardii</taxon>
        <taxon>Amphioxiformes</taxon>
        <taxon>Branchiostomatidae</taxon>
        <taxon>Branchiostoma</taxon>
    </lineage>
</organism>
<gene>
    <name evidence="3" type="ORF">BRAFLDRAFT_79816</name>
</gene>
<evidence type="ECO:0000313" key="3">
    <source>
        <dbReference type="EMBL" id="EEN53954.1"/>
    </source>
</evidence>
<feature type="signal peptide" evidence="2">
    <location>
        <begin position="1"/>
        <end position="19"/>
    </location>
</feature>
<evidence type="ECO:0000256" key="1">
    <source>
        <dbReference type="SAM" id="MobiDB-lite"/>
    </source>
</evidence>
<feature type="compositionally biased region" description="Basic and acidic residues" evidence="1">
    <location>
        <begin position="86"/>
        <end position="100"/>
    </location>
</feature>
<sequence>MWDLTMFLCVLWDLSAILCACPCSTCVPVFQEDLSAVYREDNIRLDRLDRSLGLAAIAVLDSSLQQTEEVPGQKRQFLPTVQSPGQERHPPHTTVQERHPPHTTVPWSGETSSPHYSPLVRRDILHTPKPLSVSCSKS</sequence>
<proteinExistence type="predicted"/>
<feature type="region of interest" description="Disordered" evidence="1">
    <location>
        <begin position="68"/>
        <end position="138"/>
    </location>
</feature>
<feature type="chain" id="PRO_5002935845" evidence="2">
    <location>
        <begin position="20"/>
        <end position="138"/>
    </location>
</feature>
<accession>C3Z0A6</accession>
<protein>
    <submittedName>
        <fullName evidence="3">Uncharacterized protein</fullName>
    </submittedName>
</protein>
<dbReference type="AlphaFoldDB" id="C3Z0A6"/>
<dbReference type="EMBL" id="GG666568">
    <property type="protein sequence ID" value="EEN53954.1"/>
    <property type="molecule type" value="Genomic_DNA"/>
</dbReference>
<dbReference type="InParanoid" id="C3Z0A6"/>
<evidence type="ECO:0000256" key="2">
    <source>
        <dbReference type="SAM" id="SignalP"/>
    </source>
</evidence>
<name>C3Z0A6_BRAFL</name>
<feature type="compositionally biased region" description="Polar residues" evidence="1">
    <location>
        <begin position="105"/>
        <end position="115"/>
    </location>
</feature>
<reference evidence="3" key="1">
    <citation type="journal article" date="2008" name="Nature">
        <title>The amphioxus genome and the evolution of the chordate karyotype.</title>
        <authorList>
            <consortium name="US DOE Joint Genome Institute (JGI-PGF)"/>
            <person name="Putnam N.H."/>
            <person name="Butts T."/>
            <person name="Ferrier D.E.K."/>
            <person name="Furlong R.F."/>
            <person name="Hellsten U."/>
            <person name="Kawashima T."/>
            <person name="Robinson-Rechavi M."/>
            <person name="Shoguchi E."/>
            <person name="Terry A."/>
            <person name="Yu J.-K."/>
            <person name="Benito-Gutierrez E.L."/>
            <person name="Dubchak I."/>
            <person name="Garcia-Fernandez J."/>
            <person name="Gibson-Brown J.J."/>
            <person name="Grigoriev I.V."/>
            <person name="Horton A.C."/>
            <person name="de Jong P.J."/>
            <person name="Jurka J."/>
            <person name="Kapitonov V.V."/>
            <person name="Kohara Y."/>
            <person name="Kuroki Y."/>
            <person name="Lindquist E."/>
            <person name="Lucas S."/>
            <person name="Osoegawa K."/>
            <person name="Pennacchio L.A."/>
            <person name="Salamov A.A."/>
            <person name="Satou Y."/>
            <person name="Sauka-Spengler T."/>
            <person name="Schmutz J."/>
            <person name="Shin-I T."/>
            <person name="Toyoda A."/>
            <person name="Bronner-Fraser M."/>
            <person name="Fujiyama A."/>
            <person name="Holland L.Z."/>
            <person name="Holland P.W.H."/>
            <person name="Satoh N."/>
            <person name="Rokhsar D.S."/>
        </authorList>
    </citation>
    <scope>NUCLEOTIDE SEQUENCE [LARGE SCALE GENOMIC DNA]</scope>
    <source>
        <strain evidence="3">S238N-H82</strain>
        <tissue evidence="3">Testes</tissue>
    </source>
</reference>